<dbReference type="GO" id="GO:0016020">
    <property type="term" value="C:membrane"/>
    <property type="evidence" value="ECO:0007669"/>
    <property type="project" value="UniProtKB-SubCell"/>
</dbReference>
<dbReference type="InterPro" id="IPR049326">
    <property type="entry name" value="Rhodopsin_dom_fungi"/>
</dbReference>
<dbReference type="EMBL" id="KV748924">
    <property type="protein sequence ID" value="OCL12107.1"/>
    <property type="molecule type" value="Genomic_DNA"/>
</dbReference>
<feature type="transmembrane region" description="Helical" evidence="6">
    <location>
        <begin position="116"/>
        <end position="137"/>
    </location>
</feature>
<evidence type="ECO:0000313" key="8">
    <source>
        <dbReference type="EMBL" id="OCL12107.1"/>
    </source>
</evidence>
<dbReference type="AlphaFoldDB" id="A0A8E2JWU4"/>
<evidence type="ECO:0000256" key="4">
    <source>
        <dbReference type="ARBA" id="ARBA00023136"/>
    </source>
</evidence>
<protein>
    <recommendedName>
        <fullName evidence="7">Rhodopsin domain-containing protein</fullName>
    </recommendedName>
</protein>
<keyword evidence="3 6" id="KW-1133">Transmembrane helix</keyword>
<evidence type="ECO:0000256" key="1">
    <source>
        <dbReference type="ARBA" id="ARBA00004141"/>
    </source>
</evidence>
<evidence type="ECO:0000256" key="5">
    <source>
        <dbReference type="ARBA" id="ARBA00038359"/>
    </source>
</evidence>
<keyword evidence="2 6" id="KW-0812">Transmembrane</keyword>
<feature type="transmembrane region" description="Helical" evidence="6">
    <location>
        <begin position="47"/>
        <end position="65"/>
    </location>
</feature>
<sequence length="203" mass="23252">DQPGQPVPTRVPEIHGFIAGFFPVATILLFLRLYSRWKFSYIGKDDIMIIIAYILYVGLIIATIFATKYGLGIHIWDCGLSSQLLYPATLGCIKFSILLFLSRVVPSSSPWKKRIYWIAAFVVCEETTFTLALFFQCRPLRYYWDKEIKGTCFNQPAFYYVDASVNICTDLMILSLPWMIFSSLKVPRRKKYALLAICSVGVL</sequence>
<reference evidence="8 9" key="1">
    <citation type="journal article" date="2016" name="Nat. Commun.">
        <title>Ectomycorrhizal ecology is imprinted in the genome of the dominant symbiotic fungus Cenococcum geophilum.</title>
        <authorList>
            <consortium name="DOE Joint Genome Institute"/>
            <person name="Peter M."/>
            <person name="Kohler A."/>
            <person name="Ohm R.A."/>
            <person name="Kuo A."/>
            <person name="Krutzmann J."/>
            <person name="Morin E."/>
            <person name="Arend M."/>
            <person name="Barry K.W."/>
            <person name="Binder M."/>
            <person name="Choi C."/>
            <person name="Clum A."/>
            <person name="Copeland A."/>
            <person name="Grisel N."/>
            <person name="Haridas S."/>
            <person name="Kipfer T."/>
            <person name="LaButti K."/>
            <person name="Lindquist E."/>
            <person name="Lipzen A."/>
            <person name="Maire R."/>
            <person name="Meier B."/>
            <person name="Mihaltcheva S."/>
            <person name="Molinier V."/>
            <person name="Murat C."/>
            <person name="Poggeler S."/>
            <person name="Quandt C.A."/>
            <person name="Sperisen C."/>
            <person name="Tritt A."/>
            <person name="Tisserant E."/>
            <person name="Crous P.W."/>
            <person name="Henrissat B."/>
            <person name="Nehls U."/>
            <person name="Egli S."/>
            <person name="Spatafora J.W."/>
            <person name="Grigoriev I.V."/>
            <person name="Martin F.M."/>
        </authorList>
    </citation>
    <scope>NUCLEOTIDE SEQUENCE [LARGE SCALE GENOMIC DNA]</scope>
    <source>
        <strain evidence="8 9">CBS 207.34</strain>
    </source>
</reference>
<evidence type="ECO:0000256" key="2">
    <source>
        <dbReference type="ARBA" id="ARBA00022692"/>
    </source>
</evidence>
<feature type="transmembrane region" description="Helical" evidence="6">
    <location>
        <begin position="157"/>
        <end position="181"/>
    </location>
</feature>
<feature type="transmembrane region" description="Helical" evidence="6">
    <location>
        <begin position="14"/>
        <end position="35"/>
    </location>
</feature>
<dbReference type="Pfam" id="PF20684">
    <property type="entry name" value="Fung_rhodopsin"/>
    <property type="match status" value="1"/>
</dbReference>
<feature type="transmembrane region" description="Helical" evidence="6">
    <location>
        <begin position="85"/>
        <end position="104"/>
    </location>
</feature>
<accession>A0A8E2JWU4</accession>
<feature type="domain" description="Rhodopsin" evidence="7">
    <location>
        <begin position="31"/>
        <end position="202"/>
    </location>
</feature>
<evidence type="ECO:0000256" key="6">
    <source>
        <dbReference type="SAM" id="Phobius"/>
    </source>
</evidence>
<gene>
    <name evidence="8" type="ORF">AOQ84DRAFT_285875</name>
</gene>
<proteinExistence type="inferred from homology"/>
<comment type="similarity">
    <text evidence="5">Belongs to the SAT4 family.</text>
</comment>
<evidence type="ECO:0000259" key="7">
    <source>
        <dbReference type="Pfam" id="PF20684"/>
    </source>
</evidence>
<evidence type="ECO:0000256" key="3">
    <source>
        <dbReference type="ARBA" id="ARBA00022989"/>
    </source>
</evidence>
<dbReference type="OrthoDB" id="444631at2759"/>
<dbReference type="InterPro" id="IPR052337">
    <property type="entry name" value="SAT4-like"/>
</dbReference>
<dbReference type="Proteomes" id="UP000250140">
    <property type="component" value="Unassembled WGS sequence"/>
</dbReference>
<evidence type="ECO:0000313" key="9">
    <source>
        <dbReference type="Proteomes" id="UP000250140"/>
    </source>
</evidence>
<dbReference type="PANTHER" id="PTHR33048">
    <property type="entry name" value="PTH11-LIKE INTEGRAL MEMBRANE PROTEIN (AFU_ORTHOLOGUE AFUA_5G11245)"/>
    <property type="match status" value="1"/>
</dbReference>
<feature type="non-terminal residue" evidence="8">
    <location>
        <position position="203"/>
    </location>
</feature>
<dbReference type="PANTHER" id="PTHR33048:SF47">
    <property type="entry name" value="INTEGRAL MEMBRANE PROTEIN-RELATED"/>
    <property type="match status" value="1"/>
</dbReference>
<organism evidence="8 9">
    <name type="scientific">Glonium stellatum</name>
    <dbReference type="NCBI Taxonomy" id="574774"/>
    <lineage>
        <taxon>Eukaryota</taxon>
        <taxon>Fungi</taxon>
        <taxon>Dikarya</taxon>
        <taxon>Ascomycota</taxon>
        <taxon>Pezizomycotina</taxon>
        <taxon>Dothideomycetes</taxon>
        <taxon>Pleosporomycetidae</taxon>
        <taxon>Gloniales</taxon>
        <taxon>Gloniaceae</taxon>
        <taxon>Glonium</taxon>
    </lineage>
</organism>
<comment type="subcellular location">
    <subcellularLocation>
        <location evidence="1">Membrane</location>
        <topology evidence="1">Multi-pass membrane protein</topology>
    </subcellularLocation>
</comment>
<name>A0A8E2JWU4_9PEZI</name>
<keyword evidence="4 6" id="KW-0472">Membrane</keyword>
<keyword evidence="9" id="KW-1185">Reference proteome</keyword>